<name>A0AA88UV60_9ASTE</name>
<sequence>METLHHLLSFYISITIAISKYVISALPRIKRFPSIVTLIDAILSLYFRFCNLSPCTVDLDDKTTVHFWASNHRRFDRPSLVVIHGYGGNSRWQFVRQVGLLSQKFNLYVPDLLFFGDSYSKREDRTVAFQAKCVCEGMKGLGVGRFSVCGISYGGYVAYRMAEIHTEMVEKVVIVSSGIGCTEEQKGEMLGNIGIAALDLLLPAEPDHLRLLVNLSIYKYDPFKWAPNFILKDFINCYKKILEGMGRHLGGQPKLGIIKDTGHAANVDSPDSLNEMIVSFVLGGSK</sequence>
<reference evidence="3" key="1">
    <citation type="submission" date="2022-12" db="EMBL/GenBank/DDBJ databases">
        <title>Draft genome assemblies for two species of Escallonia (Escalloniales).</title>
        <authorList>
            <person name="Chanderbali A."/>
            <person name="Dervinis C."/>
            <person name="Anghel I."/>
            <person name="Soltis D."/>
            <person name="Soltis P."/>
            <person name="Zapata F."/>
        </authorList>
    </citation>
    <scope>NUCLEOTIDE SEQUENCE</scope>
    <source>
        <strain evidence="3">UCBG92.1500</strain>
        <tissue evidence="3">Leaf</tissue>
    </source>
</reference>
<evidence type="ECO:0000256" key="1">
    <source>
        <dbReference type="SAM" id="Phobius"/>
    </source>
</evidence>
<keyword evidence="1" id="KW-0472">Membrane</keyword>
<evidence type="ECO:0000313" key="4">
    <source>
        <dbReference type="Proteomes" id="UP001187471"/>
    </source>
</evidence>
<keyword evidence="4" id="KW-1185">Reference proteome</keyword>
<dbReference type="Proteomes" id="UP001187471">
    <property type="component" value="Unassembled WGS sequence"/>
</dbReference>
<dbReference type="InterPro" id="IPR000073">
    <property type="entry name" value="AB_hydrolase_1"/>
</dbReference>
<dbReference type="PANTHER" id="PTHR43139">
    <property type="entry name" value="SI:DKEY-122A22.2"/>
    <property type="match status" value="1"/>
</dbReference>
<organism evidence="3 4">
    <name type="scientific">Escallonia rubra</name>
    <dbReference type="NCBI Taxonomy" id="112253"/>
    <lineage>
        <taxon>Eukaryota</taxon>
        <taxon>Viridiplantae</taxon>
        <taxon>Streptophyta</taxon>
        <taxon>Embryophyta</taxon>
        <taxon>Tracheophyta</taxon>
        <taxon>Spermatophyta</taxon>
        <taxon>Magnoliopsida</taxon>
        <taxon>eudicotyledons</taxon>
        <taxon>Gunneridae</taxon>
        <taxon>Pentapetalae</taxon>
        <taxon>asterids</taxon>
        <taxon>campanulids</taxon>
        <taxon>Escalloniales</taxon>
        <taxon>Escalloniaceae</taxon>
        <taxon>Escallonia</taxon>
    </lineage>
</organism>
<comment type="caution">
    <text evidence="3">The sequence shown here is derived from an EMBL/GenBank/DDBJ whole genome shotgun (WGS) entry which is preliminary data.</text>
</comment>
<keyword evidence="1" id="KW-1133">Transmembrane helix</keyword>
<gene>
    <name evidence="3" type="ORF">RJ640_008416</name>
</gene>
<evidence type="ECO:0000313" key="3">
    <source>
        <dbReference type="EMBL" id="KAK2990152.1"/>
    </source>
</evidence>
<protein>
    <recommendedName>
        <fullName evidence="2">AB hydrolase-1 domain-containing protein</fullName>
    </recommendedName>
</protein>
<dbReference type="Pfam" id="PF00561">
    <property type="entry name" value="Abhydrolase_1"/>
    <property type="match status" value="1"/>
</dbReference>
<evidence type="ECO:0000259" key="2">
    <source>
        <dbReference type="Pfam" id="PF00561"/>
    </source>
</evidence>
<accession>A0AA88UV60</accession>
<feature type="domain" description="AB hydrolase-1" evidence="2">
    <location>
        <begin position="78"/>
        <end position="177"/>
    </location>
</feature>
<dbReference type="SUPFAM" id="SSF53474">
    <property type="entry name" value="alpha/beta-Hydrolases"/>
    <property type="match status" value="1"/>
</dbReference>
<dbReference type="GO" id="GO:0016787">
    <property type="term" value="F:hydrolase activity"/>
    <property type="evidence" value="ECO:0007669"/>
    <property type="project" value="UniProtKB-ARBA"/>
</dbReference>
<keyword evidence="1" id="KW-0812">Transmembrane</keyword>
<dbReference type="EMBL" id="JAVXUO010000662">
    <property type="protein sequence ID" value="KAK2990152.1"/>
    <property type="molecule type" value="Genomic_DNA"/>
</dbReference>
<proteinExistence type="predicted"/>
<dbReference type="InterPro" id="IPR029058">
    <property type="entry name" value="AB_hydrolase_fold"/>
</dbReference>
<dbReference type="InterPro" id="IPR052370">
    <property type="entry name" value="Meta-cleavage_hydrolase"/>
</dbReference>
<feature type="transmembrane region" description="Helical" evidence="1">
    <location>
        <begin position="6"/>
        <end position="23"/>
    </location>
</feature>
<dbReference type="Gene3D" id="3.40.50.1820">
    <property type="entry name" value="alpha/beta hydrolase"/>
    <property type="match status" value="1"/>
</dbReference>
<dbReference type="AlphaFoldDB" id="A0AA88UV60"/>
<dbReference type="PANTHER" id="PTHR43139:SF37">
    <property type="entry name" value="ALPHA_BETA-HYDROLASES SUPERFAMILY PROTEIN"/>
    <property type="match status" value="1"/>
</dbReference>